<dbReference type="CDD" id="cd17657">
    <property type="entry name" value="CDC14_N"/>
    <property type="match status" value="1"/>
</dbReference>
<evidence type="ECO:0000256" key="6">
    <source>
        <dbReference type="ARBA" id="ARBA00022553"/>
    </source>
</evidence>
<dbReference type="Proteomes" id="UP001318040">
    <property type="component" value="Chromosome 1"/>
</dbReference>
<comment type="similarity">
    <text evidence="4">Belongs to the protein-tyrosine phosphatase family. Non-receptor class CDC14 subfamily.</text>
</comment>
<dbReference type="FunFam" id="3.90.190.10:FF:000032">
    <property type="entry name" value="dual specificity protein phosphatase CDC14A isoform X1"/>
    <property type="match status" value="1"/>
</dbReference>
<dbReference type="InterPro" id="IPR003595">
    <property type="entry name" value="Tyr_Pase_cat"/>
</dbReference>
<gene>
    <name evidence="21" type="primary">LOC116956277</name>
</gene>
<feature type="region of interest" description="Disordered" evidence="17">
    <location>
        <begin position="520"/>
        <end position="541"/>
    </location>
</feature>
<name>A0AAJ7SK29_PETMA</name>
<dbReference type="SUPFAM" id="SSF52799">
    <property type="entry name" value="(Phosphotyrosine protein) phosphatases II"/>
    <property type="match status" value="2"/>
</dbReference>
<evidence type="ECO:0000256" key="12">
    <source>
        <dbReference type="ARBA" id="ARBA00023273"/>
    </source>
</evidence>
<evidence type="ECO:0000256" key="11">
    <source>
        <dbReference type="ARBA" id="ARBA00023242"/>
    </source>
</evidence>
<evidence type="ECO:0000256" key="2">
    <source>
        <dbReference type="ARBA" id="ARBA00004300"/>
    </source>
</evidence>
<dbReference type="PROSITE" id="PS50054">
    <property type="entry name" value="TYR_PHOSPHATASE_DUAL"/>
    <property type="match status" value="1"/>
</dbReference>
<feature type="compositionally biased region" description="Polar residues" evidence="17">
    <location>
        <begin position="444"/>
        <end position="453"/>
    </location>
</feature>
<dbReference type="FunFam" id="3.90.190.10:FF:000006">
    <property type="entry name" value="Dual specificity protein phosphatase CDC14B"/>
    <property type="match status" value="1"/>
</dbReference>
<dbReference type="GO" id="GO:0060091">
    <property type="term" value="C:kinocilium"/>
    <property type="evidence" value="ECO:0007669"/>
    <property type="project" value="UniProtKB-SubCell"/>
</dbReference>
<keyword evidence="6" id="KW-0597">Phosphoprotein</keyword>
<evidence type="ECO:0000256" key="8">
    <source>
        <dbReference type="ARBA" id="ARBA00022801"/>
    </source>
</evidence>
<dbReference type="Pfam" id="PF22785">
    <property type="entry name" value="Tc-R-P"/>
    <property type="match status" value="1"/>
</dbReference>
<keyword evidence="5" id="KW-0963">Cytoplasm</keyword>
<dbReference type="Pfam" id="PF14671">
    <property type="entry name" value="DSPn"/>
    <property type="match status" value="1"/>
</dbReference>
<evidence type="ECO:0000313" key="20">
    <source>
        <dbReference type="Proteomes" id="UP001318040"/>
    </source>
</evidence>
<evidence type="ECO:0000256" key="4">
    <source>
        <dbReference type="ARBA" id="ARBA00007315"/>
    </source>
</evidence>
<dbReference type="InterPro" id="IPR020422">
    <property type="entry name" value="TYR_PHOSPHATASE_DUAL_dom"/>
</dbReference>
<keyword evidence="20" id="KW-1185">Reference proteome</keyword>
<dbReference type="PROSITE" id="PS00383">
    <property type="entry name" value="TYR_PHOSPHATASE_1"/>
    <property type="match status" value="1"/>
</dbReference>
<comment type="catalytic activity">
    <reaction evidence="16">
        <text>O-phospho-L-threonyl-[protein] + H2O = L-threonyl-[protein] + phosphate</text>
        <dbReference type="Rhea" id="RHEA:47004"/>
        <dbReference type="Rhea" id="RHEA-COMP:11060"/>
        <dbReference type="Rhea" id="RHEA-COMP:11605"/>
        <dbReference type="ChEBI" id="CHEBI:15377"/>
        <dbReference type="ChEBI" id="CHEBI:30013"/>
        <dbReference type="ChEBI" id="CHEBI:43474"/>
        <dbReference type="ChEBI" id="CHEBI:61977"/>
        <dbReference type="EC" id="3.1.3.16"/>
    </reaction>
</comment>
<dbReference type="InterPro" id="IPR016130">
    <property type="entry name" value="Tyr_Pase_AS"/>
</dbReference>
<dbReference type="Gene3D" id="3.90.190.10">
    <property type="entry name" value="Protein tyrosine phosphatase superfamily"/>
    <property type="match status" value="2"/>
</dbReference>
<evidence type="ECO:0000256" key="5">
    <source>
        <dbReference type="ARBA" id="ARBA00022490"/>
    </source>
</evidence>
<feature type="region of interest" description="Disordered" evidence="17">
    <location>
        <begin position="418"/>
        <end position="464"/>
    </location>
</feature>
<evidence type="ECO:0000256" key="14">
    <source>
        <dbReference type="ARBA" id="ARBA00037822"/>
    </source>
</evidence>
<keyword evidence="9" id="KW-0904">Protein phosphatase</keyword>
<evidence type="ECO:0000256" key="10">
    <source>
        <dbReference type="ARBA" id="ARBA00023212"/>
    </source>
</evidence>
<evidence type="ECO:0000256" key="13">
    <source>
        <dbReference type="ARBA" id="ARBA00023306"/>
    </source>
</evidence>
<feature type="domain" description="Tyrosine specific protein phosphatases" evidence="19">
    <location>
        <begin position="256"/>
        <end position="322"/>
    </location>
</feature>
<dbReference type="SMART" id="SM00195">
    <property type="entry name" value="DSPc"/>
    <property type="match status" value="1"/>
</dbReference>
<evidence type="ECO:0000256" key="1">
    <source>
        <dbReference type="ARBA" id="ARBA00004123"/>
    </source>
</evidence>
<evidence type="ECO:0000313" key="21">
    <source>
        <dbReference type="RefSeq" id="XP_032799847.1"/>
    </source>
</evidence>
<evidence type="ECO:0000256" key="16">
    <source>
        <dbReference type="ARBA" id="ARBA00048336"/>
    </source>
</evidence>
<evidence type="ECO:0000256" key="17">
    <source>
        <dbReference type="SAM" id="MobiDB-lite"/>
    </source>
</evidence>
<dbReference type="GO" id="GO:0000922">
    <property type="term" value="C:spindle pole"/>
    <property type="evidence" value="ECO:0007669"/>
    <property type="project" value="UniProtKB-SubCell"/>
</dbReference>
<keyword evidence="11" id="KW-0539">Nucleus</keyword>
<dbReference type="AlphaFoldDB" id="A0AAJ7SK29"/>
<keyword evidence="13" id="KW-0131">Cell cycle</keyword>
<evidence type="ECO:0000256" key="7">
    <source>
        <dbReference type="ARBA" id="ARBA00022618"/>
    </source>
</evidence>
<feature type="compositionally biased region" description="Low complexity" evidence="17">
    <location>
        <begin position="424"/>
        <end position="443"/>
    </location>
</feature>
<dbReference type="InterPro" id="IPR029021">
    <property type="entry name" value="Prot-tyrosine_phosphatase-like"/>
</dbReference>
<dbReference type="GO" id="GO:0004722">
    <property type="term" value="F:protein serine/threonine phosphatase activity"/>
    <property type="evidence" value="ECO:0007669"/>
    <property type="project" value="UniProtKB-EC"/>
</dbReference>
<dbReference type="PANTHER" id="PTHR23339">
    <property type="entry name" value="TYROSINE SPECIFIC PROTEIN PHOSPHATASE AND DUAL SPECIFICITY PROTEIN PHOSPHATASE"/>
    <property type="match status" value="1"/>
</dbReference>
<dbReference type="GO" id="GO:0005813">
    <property type="term" value="C:centrosome"/>
    <property type="evidence" value="ECO:0007669"/>
    <property type="project" value="UniProtKB-SubCell"/>
</dbReference>
<proteinExistence type="inferred from homology"/>
<dbReference type="GO" id="GO:0051301">
    <property type="term" value="P:cell division"/>
    <property type="evidence" value="ECO:0007669"/>
    <property type="project" value="UniProtKB-KW"/>
</dbReference>
<feature type="domain" description="Tyrosine-protein phosphatase" evidence="18">
    <location>
        <begin position="178"/>
        <end position="336"/>
    </location>
</feature>
<dbReference type="KEGG" id="pmrn:116956277"/>
<accession>A0AAJ7SK29</accession>
<dbReference type="PROSITE" id="PS50056">
    <property type="entry name" value="TYR_PHOSPHATASE_2"/>
    <property type="match status" value="1"/>
</dbReference>
<comment type="subcellular location">
    <subcellularLocation>
        <location evidence="14">Cell projection</location>
        <location evidence="14">Kinocilium</location>
    </subcellularLocation>
    <subcellularLocation>
        <location evidence="2">Cytoplasm</location>
        <location evidence="2">Cytoskeleton</location>
        <location evidence="2">Microtubule organizing center</location>
        <location evidence="2">Centrosome</location>
    </subcellularLocation>
    <subcellularLocation>
        <location evidence="3">Cytoplasm</location>
        <location evidence="3">Cytoskeleton</location>
        <location evidence="3">Spindle pole</location>
    </subcellularLocation>
    <subcellularLocation>
        <location evidence="1">Nucleus</location>
    </subcellularLocation>
</comment>
<keyword evidence="7" id="KW-0132">Cell division</keyword>
<dbReference type="InterPro" id="IPR044506">
    <property type="entry name" value="CDC14_C"/>
</dbReference>
<evidence type="ECO:0000256" key="15">
    <source>
        <dbReference type="ARBA" id="ARBA00047761"/>
    </source>
</evidence>
<keyword evidence="8" id="KW-0378">Hydrolase</keyword>
<dbReference type="InterPro" id="IPR000387">
    <property type="entry name" value="Tyr_Pase_dom"/>
</dbReference>
<sequence length="588" mass="64565">MADENELISSAEIIKDRLYFSTLRSKPRSTANTHYFSTDDELVYENFYADFGPLNLAMLYRFCCKLNKKLKSFSLARKRIVYYTGPDQRKRANAAFLIGSYAVIYLKRTAEEAYRPLVAGNTPPYLPFRDASFGPCSFNLTLVDCLQGVSKALQTGFLDCTRFDLEEYEHYEHVENGDFNWIVPERFLAFSGPHPKSKVENGYPLHSPESYIPYFRKNGVTTVIRLNKKIYDARRFTDAGLAHHDLFFPDGSSPSPDIVRKFCEICEGTRGAVAVHCKAGLGRTGTLIACYLMKHHRLTAAEAVAWIRICRPGSIIGPQQHFLLERQSGLWAQGEAFRAKQQRVGSGPTGRDGTALGVSRILARVDDISLRDPLGPISPSSSSPSLHATQIEDYEEQVEGMGRSGPTQGDKLRALKNRRHTRHAATTGPTATSSSSSAGSGSSKQRAVTTRHSASLAHQRKLEAGRDTHEHALLFPTAEDGDGAGCCRRFHIIIITVAVVSGEIGKVSSIVGRPEQCPCHPALHRGRGPPRPQEQRPATEEGAMWEAAAPGQPCAVSTGITEPVLTTPELPRCFAVEGATVGPGVHAK</sequence>
<evidence type="ECO:0000256" key="3">
    <source>
        <dbReference type="ARBA" id="ARBA00004647"/>
    </source>
</evidence>
<dbReference type="InterPro" id="IPR029260">
    <property type="entry name" value="DSPn"/>
</dbReference>
<comment type="catalytic activity">
    <reaction evidence="15">
        <text>O-phospho-L-seryl-[protein] + H2O = L-seryl-[protein] + phosphate</text>
        <dbReference type="Rhea" id="RHEA:20629"/>
        <dbReference type="Rhea" id="RHEA-COMP:9863"/>
        <dbReference type="Rhea" id="RHEA-COMP:11604"/>
        <dbReference type="ChEBI" id="CHEBI:15377"/>
        <dbReference type="ChEBI" id="CHEBI:29999"/>
        <dbReference type="ChEBI" id="CHEBI:43474"/>
        <dbReference type="ChEBI" id="CHEBI:83421"/>
        <dbReference type="EC" id="3.1.3.16"/>
    </reaction>
</comment>
<keyword evidence="12" id="KW-0966">Cell projection</keyword>
<dbReference type="RefSeq" id="XP_032799847.1">
    <property type="nucleotide sequence ID" value="XM_032943956.1"/>
</dbReference>
<evidence type="ECO:0000259" key="19">
    <source>
        <dbReference type="PROSITE" id="PS50056"/>
    </source>
</evidence>
<organism evidence="20 21">
    <name type="scientific">Petromyzon marinus</name>
    <name type="common">Sea lamprey</name>
    <dbReference type="NCBI Taxonomy" id="7757"/>
    <lineage>
        <taxon>Eukaryota</taxon>
        <taxon>Metazoa</taxon>
        <taxon>Chordata</taxon>
        <taxon>Craniata</taxon>
        <taxon>Vertebrata</taxon>
        <taxon>Cyclostomata</taxon>
        <taxon>Hyperoartia</taxon>
        <taxon>Petromyzontiformes</taxon>
        <taxon>Petromyzontidae</taxon>
        <taxon>Petromyzon</taxon>
    </lineage>
</organism>
<protein>
    <submittedName>
        <fullName evidence="21">Dual specificity protein phosphatase CDC14A-like isoform X1</fullName>
    </submittedName>
</protein>
<dbReference type="GO" id="GO:0007605">
    <property type="term" value="P:sensory perception of sound"/>
    <property type="evidence" value="ECO:0007669"/>
    <property type="project" value="UniProtKB-ARBA"/>
</dbReference>
<dbReference type="GO" id="GO:0005634">
    <property type="term" value="C:nucleus"/>
    <property type="evidence" value="ECO:0007669"/>
    <property type="project" value="UniProtKB-SubCell"/>
</dbReference>
<evidence type="ECO:0000256" key="9">
    <source>
        <dbReference type="ARBA" id="ARBA00022912"/>
    </source>
</evidence>
<keyword evidence="10" id="KW-0206">Cytoskeleton</keyword>
<reference evidence="21" key="1">
    <citation type="submission" date="2025-08" db="UniProtKB">
        <authorList>
            <consortium name="RefSeq"/>
        </authorList>
    </citation>
    <scope>IDENTIFICATION</scope>
    <source>
        <tissue evidence="21">Sperm</tissue>
    </source>
</reference>
<evidence type="ECO:0000259" key="18">
    <source>
        <dbReference type="PROSITE" id="PS50054"/>
    </source>
</evidence>
<dbReference type="CDD" id="cd14499">
    <property type="entry name" value="CDC14_C"/>
    <property type="match status" value="1"/>
</dbReference>
<dbReference type="InterPro" id="IPR050561">
    <property type="entry name" value="PTP"/>
</dbReference>
<dbReference type="SMART" id="SM00404">
    <property type="entry name" value="PTPc_motif"/>
    <property type="match status" value="1"/>
</dbReference>